<feature type="region of interest" description="Disordered" evidence="1">
    <location>
        <begin position="20"/>
        <end position="46"/>
    </location>
</feature>
<protein>
    <submittedName>
        <fullName evidence="3 4">Uncharacterized protein LOC130494415 isoform X1</fullName>
    </submittedName>
</protein>
<evidence type="ECO:0000313" key="4">
    <source>
        <dbReference type="RefSeq" id="XP_056848691.1"/>
    </source>
</evidence>
<evidence type="ECO:0000313" key="2">
    <source>
        <dbReference type="Proteomes" id="UP000504610"/>
    </source>
</evidence>
<organism evidence="2 3">
    <name type="scientific">Raphanus sativus</name>
    <name type="common">Radish</name>
    <name type="synonym">Raphanus raphanistrum var. sativus</name>
    <dbReference type="NCBI Taxonomy" id="3726"/>
    <lineage>
        <taxon>Eukaryota</taxon>
        <taxon>Viridiplantae</taxon>
        <taxon>Streptophyta</taxon>
        <taxon>Embryophyta</taxon>
        <taxon>Tracheophyta</taxon>
        <taxon>Spermatophyta</taxon>
        <taxon>Magnoliopsida</taxon>
        <taxon>eudicotyledons</taxon>
        <taxon>Gunneridae</taxon>
        <taxon>Pentapetalae</taxon>
        <taxon>rosids</taxon>
        <taxon>malvids</taxon>
        <taxon>Brassicales</taxon>
        <taxon>Brassicaceae</taxon>
        <taxon>Brassiceae</taxon>
        <taxon>Raphanus</taxon>
    </lineage>
</organism>
<evidence type="ECO:0000256" key="1">
    <source>
        <dbReference type="SAM" id="MobiDB-lite"/>
    </source>
</evidence>
<reference evidence="2" key="1">
    <citation type="journal article" date="2019" name="Database">
        <title>The radish genome database (RadishGD): an integrated information resource for radish genomics.</title>
        <authorList>
            <person name="Yu H.J."/>
            <person name="Baek S."/>
            <person name="Lee Y.J."/>
            <person name="Cho A."/>
            <person name="Mun J.H."/>
        </authorList>
    </citation>
    <scope>NUCLEOTIDE SEQUENCE [LARGE SCALE GENOMIC DNA]</scope>
    <source>
        <strain evidence="2">cv. WK10039</strain>
    </source>
</reference>
<dbReference type="KEGG" id="rsz:130494415"/>
<dbReference type="GeneID" id="130494415"/>
<feature type="compositionally biased region" description="Basic and acidic residues" evidence="1">
    <location>
        <begin position="28"/>
        <end position="46"/>
    </location>
</feature>
<dbReference type="RefSeq" id="XP_056848690.1">
    <property type="nucleotide sequence ID" value="XM_056992710.1"/>
</dbReference>
<proteinExistence type="predicted"/>
<sequence length="115" mass="12974">MINCFKDPFHVLMTVLLSSNDDDDDGHEEAVVDHVDGHRNDEPEEVDTKVCRTLTLRSSLRKVDSNSTEADKVKKKVQWVDVAGIKELAEVREFEPSGDDDIDSDEEKNCVCVIL</sequence>
<reference evidence="3 4" key="2">
    <citation type="submission" date="2025-04" db="UniProtKB">
        <authorList>
            <consortium name="RefSeq"/>
        </authorList>
    </citation>
    <scope>IDENTIFICATION</scope>
    <source>
        <tissue evidence="3 4">Leaf</tissue>
    </source>
</reference>
<dbReference type="PANTHER" id="PTHR33401:SF19">
    <property type="entry name" value="(RAPE) HYPOTHETICAL PROTEIN"/>
    <property type="match status" value="1"/>
</dbReference>
<dbReference type="Proteomes" id="UP000504610">
    <property type="component" value="Chromosome 8"/>
</dbReference>
<keyword evidence="2" id="KW-1185">Reference proteome</keyword>
<gene>
    <name evidence="3 4" type="primary">LOC130494415</name>
</gene>
<dbReference type="PANTHER" id="PTHR33401">
    <property type="entry name" value="LIGHT-HARVESTING COMPLEX-LIKE PROTEIN OHP2, CHLOROPLASTIC"/>
    <property type="match status" value="1"/>
</dbReference>
<name>A0A9W3CAY9_RAPSA</name>
<accession>A0A9W3CAY9</accession>
<dbReference type="AlphaFoldDB" id="A0A9W3CAY9"/>
<dbReference type="OrthoDB" id="1921202at2759"/>
<dbReference type="RefSeq" id="XP_056848691.1">
    <property type="nucleotide sequence ID" value="XM_056992711.1"/>
</dbReference>
<evidence type="ECO:0000313" key="3">
    <source>
        <dbReference type="RefSeq" id="XP_056848690.1"/>
    </source>
</evidence>